<dbReference type="STRING" id="703135.A0A2A9NVR9"/>
<dbReference type="GO" id="GO:0005737">
    <property type="term" value="C:cytoplasm"/>
    <property type="evidence" value="ECO:0007669"/>
    <property type="project" value="TreeGrafter"/>
</dbReference>
<feature type="compositionally biased region" description="Polar residues" evidence="3">
    <location>
        <begin position="1005"/>
        <end position="1019"/>
    </location>
</feature>
<feature type="domain" description="Rho-GAP" evidence="5">
    <location>
        <begin position="560"/>
        <end position="770"/>
    </location>
</feature>
<evidence type="ECO:0000256" key="1">
    <source>
        <dbReference type="PROSITE-ProRule" id="PRU01077"/>
    </source>
</evidence>
<feature type="domain" description="DEP" evidence="4">
    <location>
        <begin position="296"/>
        <end position="376"/>
    </location>
</feature>
<dbReference type="Pfam" id="PF00620">
    <property type="entry name" value="RhoGAP"/>
    <property type="match status" value="1"/>
</dbReference>
<feature type="compositionally biased region" description="Basic and acidic residues" evidence="3">
    <location>
        <begin position="204"/>
        <end position="213"/>
    </location>
</feature>
<feature type="compositionally biased region" description="Low complexity" evidence="3">
    <location>
        <begin position="250"/>
        <end position="260"/>
    </location>
</feature>
<dbReference type="PROSITE" id="PS51741">
    <property type="entry name" value="F_BAR"/>
    <property type="match status" value="1"/>
</dbReference>
<dbReference type="SMART" id="SM00324">
    <property type="entry name" value="RhoGAP"/>
    <property type="match status" value="1"/>
</dbReference>
<feature type="compositionally biased region" description="Polar residues" evidence="3">
    <location>
        <begin position="1043"/>
        <end position="1073"/>
    </location>
</feature>
<feature type="domain" description="F-BAR" evidence="6">
    <location>
        <begin position="8"/>
        <end position="515"/>
    </location>
</feature>
<proteinExistence type="predicted"/>
<protein>
    <recommendedName>
        <fullName evidence="9">Rho-GAP domain-containing protein</fullName>
    </recommendedName>
</protein>
<dbReference type="PROSITE" id="PS50238">
    <property type="entry name" value="RHOGAP"/>
    <property type="match status" value="1"/>
</dbReference>
<feature type="compositionally biased region" description="Polar residues" evidence="3">
    <location>
        <begin position="975"/>
        <end position="995"/>
    </location>
</feature>
<dbReference type="SUPFAM" id="SSF103657">
    <property type="entry name" value="BAR/IMD domain-like"/>
    <property type="match status" value="1"/>
</dbReference>
<feature type="compositionally biased region" description="Acidic residues" evidence="3">
    <location>
        <begin position="1091"/>
        <end position="1100"/>
    </location>
</feature>
<dbReference type="SMART" id="SM00055">
    <property type="entry name" value="FCH"/>
    <property type="match status" value="1"/>
</dbReference>
<accession>A0A2A9NVR9</accession>
<dbReference type="GO" id="GO:0007010">
    <property type="term" value="P:cytoskeleton organization"/>
    <property type="evidence" value="ECO:0007669"/>
    <property type="project" value="TreeGrafter"/>
</dbReference>
<evidence type="ECO:0000313" key="8">
    <source>
        <dbReference type="Proteomes" id="UP000242287"/>
    </source>
</evidence>
<feature type="compositionally biased region" description="Pro residues" evidence="3">
    <location>
        <begin position="849"/>
        <end position="873"/>
    </location>
</feature>
<dbReference type="GO" id="GO:0005886">
    <property type="term" value="C:plasma membrane"/>
    <property type="evidence" value="ECO:0007669"/>
    <property type="project" value="TreeGrafter"/>
</dbReference>
<organism evidence="7 8">
    <name type="scientific">Amanita thiersii Skay4041</name>
    <dbReference type="NCBI Taxonomy" id="703135"/>
    <lineage>
        <taxon>Eukaryota</taxon>
        <taxon>Fungi</taxon>
        <taxon>Dikarya</taxon>
        <taxon>Basidiomycota</taxon>
        <taxon>Agaricomycotina</taxon>
        <taxon>Agaricomycetes</taxon>
        <taxon>Agaricomycetidae</taxon>
        <taxon>Agaricales</taxon>
        <taxon>Pluteineae</taxon>
        <taxon>Amanitaceae</taxon>
        <taxon>Amanita</taxon>
    </lineage>
</organism>
<evidence type="ECO:0000259" key="5">
    <source>
        <dbReference type="PROSITE" id="PS50238"/>
    </source>
</evidence>
<feature type="region of interest" description="Disordered" evidence="3">
    <location>
        <begin position="822"/>
        <end position="939"/>
    </location>
</feature>
<dbReference type="SUPFAM" id="SSF46785">
    <property type="entry name" value="Winged helix' DNA-binding domain"/>
    <property type="match status" value="1"/>
</dbReference>
<dbReference type="Gene3D" id="1.20.1270.60">
    <property type="entry name" value="Arfaptin homology (AH) domain/BAR domain"/>
    <property type="match status" value="2"/>
</dbReference>
<reference evidence="7 8" key="1">
    <citation type="submission" date="2014-02" db="EMBL/GenBank/DDBJ databases">
        <title>Transposable element dynamics among asymbiotic and ectomycorrhizal Amanita fungi.</title>
        <authorList>
            <consortium name="DOE Joint Genome Institute"/>
            <person name="Hess J."/>
            <person name="Skrede I."/>
            <person name="Wolfe B."/>
            <person name="LaButti K."/>
            <person name="Ohm R.A."/>
            <person name="Grigoriev I.V."/>
            <person name="Pringle A."/>
        </authorList>
    </citation>
    <scope>NUCLEOTIDE SEQUENCE [LARGE SCALE GENOMIC DNA]</scope>
    <source>
        <strain evidence="7 8">SKay4041</strain>
    </source>
</reference>
<dbReference type="GO" id="GO:0005096">
    <property type="term" value="F:GTPase activator activity"/>
    <property type="evidence" value="ECO:0007669"/>
    <property type="project" value="TreeGrafter"/>
</dbReference>
<dbReference type="EMBL" id="KZ301983">
    <property type="protein sequence ID" value="PFH51886.1"/>
    <property type="molecule type" value="Genomic_DNA"/>
</dbReference>
<gene>
    <name evidence="7" type="ORF">AMATHDRAFT_58092</name>
</gene>
<evidence type="ECO:0000313" key="7">
    <source>
        <dbReference type="EMBL" id="PFH51886.1"/>
    </source>
</evidence>
<dbReference type="Pfam" id="PF00611">
    <property type="entry name" value="FCH"/>
    <property type="match status" value="1"/>
</dbReference>
<dbReference type="InterPro" id="IPR031160">
    <property type="entry name" value="F_BAR_dom"/>
</dbReference>
<evidence type="ECO:0000259" key="6">
    <source>
        <dbReference type="PROSITE" id="PS51741"/>
    </source>
</evidence>
<dbReference type="InterPro" id="IPR027267">
    <property type="entry name" value="AH/BAR_dom_sf"/>
</dbReference>
<dbReference type="PROSITE" id="PS50186">
    <property type="entry name" value="DEP"/>
    <property type="match status" value="1"/>
</dbReference>
<dbReference type="Gene3D" id="1.10.555.10">
    <property type="entry name" value="Rho GTPase activation protein"/>
    <property type="match status" value="1"/>
</dbReference>
<feature type="region of interest" description="Disordered" evidence="3">
    <location>
        <begin position="951"/>
        <end position="1100"/>
    </location>
</feature>
<evidence type="ECO:0000256" key="2">
    <source>
        <dbReference type="SAM" id="Coils"/>
    </source>
</evidence>
<dbReference type="OrthoDB" id="2155291at2759"/>
<dbReference type="InterPro" id="IPR000198">
    <property type="entry name" value="RhoGAP_dom"/>
</dbReference>
<dbReference type="InterPro" id="IPR036390">
    <property type="entry name" value="WH_DNA-bd_sf"/>
</dbReference>
<feature type="coiled-coil region" evidence="2">
    <location>
        <begin position="446"/>
        <end position="473"/>
    </location>
</feature>
<evidence type="ECO:0000259" key="4">
    <source>
        <dbReference type="PROSITE" id="PS50186"/>
    </source>
</evidence>
<dbReference type="AlphaFoldDB" id="A0A2A9NVR9"/>
<evidence type="ECO:0000256" key="3">
    <source>
        <dbReference type="SAM" id="MobiDB-lite"/>
    </source>
</evidence>
<name>A0A2A9NVR9_9AGAR</name>
<feature type="compositionally biased region" description="Polar residues" evidence="3">
    <location>
        <begin position="220"/>
        <end position="236"/>
    </location>
</feature>
<dbReference type="PANTHER" id="PTHR23065">
    <property type="entry name" value="PROLINE-SERINE-THREONINE PHOSPHATASE INTERACTING PROTEIN 1"/>
    <property type="match status" value="1"/>
</dbReference>
<keyword evidence="1 2" id="KW-0175">Coiled coil</keyword>
<dbReference type="InterPro" id="IPR001060">
    <property type="entry name" value="FCH_dom"/>
</dbReference>
<evidence type="ECO:0008006" key="9">
    <source>
        <dbReference type="Google" id="ProtNLM"/>
    </source>
</evidence>
<dbReference type="PANTHER" id="PTHR23065:SF17">
    <property type="entry name" value="RHO-GTPASE-ACTIVATING PROTEIN RGD2"/>
    <property type="match status" value="1"/>
</dbReference>
<feature type="compositionally biased region" description="Polar residues" evidence="3">
    <location>
        <begin position="822"/>
        <end position="842"/>
    </location>
</feature>
<dbReference type="InterPro" id="IPR008936">
    <property type="entry name" value="Rho_GTPase_activation_prot"/>
</dbReference>
<feature type="region of interest" description="Disordered" evidence="3">
    <location>
        <begin position="156"/>
        <end position="272"/>
    </location>
</feature>
<keyword evidence="8" id="KW-1185">Reference proteome</keyword>
<dbReference type="InterPro" id="IPR000591">
    <property type="entry name" value="DEP_dom"/>
</dbReference>
<dbReference type="GO" id="GO:0000935">
    <property type="term" value="C:division septum"/>
    <property type="evidence" value="ECO:0007669"/>
    <property type="project" value="TreeGrafter"/>
</dbReference>
<dbReference type="Proteomes" id="UP000242287">
    <property type="component" value="Unassembled WGS sequence"/>
</dbReference>
<dbReference type="SUPFAM" id="SSF48350">
    <property type="entry name" value="GTPase activation domain, GAP"/>
    <property type="match status" value="1"/>
</dbReference>
<dbReference type="GO" id="GO:0007264">
    <property type="term" value="P:small GTPase-mediated signal transduction"/>
    <property type="evidence" value="ECO:0007669"/>
    <property type="project" value="TreeGrafter"/>
</dbReference>
<sequence>MPILSLPLSFTNSFWSQDYRRGIELLFQKLEHGAAENDQIISFIRARGIAEAQLAATLTSSLNTGPPNKGFGADDGASLLMAFRGLQTESVAQGKVHDVAAKELTSLVVDPFSQWAQGYKERLKQSKATVLDNWLRSYEQAQTDVHKLKQQYLTKTRRADDAEDDARFAPNTGSISDKYTISPRLLPADTRHTPQRTSSVSERITQRLREIQKKGAGALSNLTMDDTSVSPNSTASVDKGKGKATDQEGPSELASPLSMSPLPPPKAELPSLNPEPMVLGGIPFAPAIVSQILTRAASELPLRPVRFPLLGEYQDTFSGEEFVTWLQESVKEFTGSLDLAEDAARALTERDGLLRRLGELGNQFEGSDDAFYQFRQKAFDLEVGKNMEQRSSSSLKGIQAENLIKRTNNFVNLVSKALNNNPNGEPAYLRARHEAEEADKAYRVAVRKLDRHRLALEERLEETLKTLQRWEMERLRAVKTILLQYQGILANIPKALEQSNERCGTLIAAYQPESDLNALIERYRTGPFRPVAQIYESVSHDEADVVFGIDLRKWAQGGWHEMTSEEEKKDLIPPVINTMLNALEEAYDLLPTDLEKRKSWIYEVPLPSVHQLREALNAVPLDQSFSVDLFKEVDAPVIASTIKLWMLELDPPLATYEGWEDFRKLYPVVGSSITKQEEVTEDQRISHLGAALQRIPRVHLHVLDALVRHLKNLIDSTSVLEESNEVYITKLALSLGRTIIRPRLETEISIQDRHPTLLFTDLINNYESILPPTIARKKRESERKVPIRKRTAPVDMRLSRSRISFGADAKQLLVAQQVAQNPTFATSKSPDPSQQSSLSTPTEQHERAAPPPPPTDPVHPPKMFVPPPPPPPLHSVTNSEVPPTSLDAVIKLNDPSLRPSFKEPAPDLDDLPPRPMFKDPPPEVEEYTPPPMPKFVDPPIEENELQGTVLPTSPAVSSVPSPPKMNVLPSIARKSLNNTTGRNTPPNVSITSRSPSPEDVVLGSGKTTISRSGSTQSTGVRGPRLAPRGPPTRRGGAVASAIANLNRNSVAGPGSSTSPSPNRFSATSPTRRPSSVLGRSAALSRRTMASDAEDDIVEKK</sequence>